<keyword evidence="3" id="KW-1185">Reference proteome</keyword>
<keyword evidence="1" id="KW-0812">Transmembrane</keyword>
<feature type="transmembrane region" description="Helical" evidence="1">
    <location>
        <begin position="52"/>
        <end position="71"/>
    </location>
</feature>
<proteinExistence type="predicted"/>
<feature type="transmembrane region" description="Helical" evidence="1">
    <location>
        <begin position="123"/>
        <end position="142"/>
    </location>
</feature>
<feature type="transmembrane region" description="Helical" evidence="1">
    <location>
        <begin position="92"/>
        <end position="111"/>
    </location>
</feature>
<dbReference type="Proteomes" id="UP001164746">
    <property type="component" value="Chromosome 4"/>
</dbReference>
<evidence type="ECO:0000313" key="2">
    <source>
        <dbReference type="EMBL" id="WAR03090.1"/>
    </source>
</evidence>
<reference evidence="2" key="1">
    <citation type="submission" date="2022-11" db="EMBL/GenBank/DDBJ databases">
        <title>Centuries of genome instability and evolution in soft-shell clam transmissible cancer (bioRxiv).</title>
        <authorList>
            <person name="Hart S.F.M."/>
            <person name="Yonemitsu M.A."/>
            <person name="Giersch R.M."/>
            <person name="Beal B.F."/>
            <person name="Arriagada G."/>
            <person name="Davis B.W."/>
            <person name="Ostrander E.A."/>
            <person name="Goff S.P."/>
            <person name="Metzger M.J."/>
        </authorList>
    </citation>
    <scope>NUCLEOTIDE SEQUENCE</scope>
    <source>
        <strain evidence="2">MELC-2E11</strain>
        <tissue evidence="2">Siphon/mantle</tissue>
    </source>
</reference>
<feature type="transmembrane region" description="Helical" evidence="1">
    <location>
        <begin position="154"/>
        <end position="173"/>
    </location>
</feature>
<accession>A0ABY7E009</accession>
<name>A0ABY7E009_MYAAR</name>
<sequence length="222" mass="25348">MVLVYDFIRSTALVLCIGYTSQQNRKTWMWGDSILWSAYCAGLFAFPGMLTLYFDFEAFGLLFLSSVYQFWRAGYRIGGREQKGNVSTVLRILFLICFTSGILNLTFPNWVIPLKKLDVLEGMMVRCCGVLLLSWAFISLYATSFRYDDDRSNFFVSAMISCGLMLASLNIAYFWDGVFDSQQALFMHIGCIPTFVVLVGLLLLWRQSPGTQTNYNLRSKSE</sequence>
<evidence type="ECO:0000313" key="3">
    <source>
        <dbReference type="Proteomes" id="UP001164746"/>
    </source>
</evidence>
<dbReference type="EMBL" id="CP111015">
    <property type="protein sequence ID" value="WAR03090.1"/>
    <property type="molecule type" value="Genomic_DNA"/>
</dbReference>
<feature type="transmembrane region" description="Helical" evidence="1">
    <location>
        <begin position="185"/>
        <end position="205"/>
    </location>
</feature>
<protein>
    <submittedName>
        <fullName evidence="2">Uncharacterized protein</fullName>
    </submittedName>
</protein>
<keyword evidence="1" id="KW-0472">Membrane</keyword>
<keyword evidence="1" id="KW-1133">Transmembrane helix</keyword>
<evidence type="ECO:0000256" key="1">
    <source>
        <dbReference type="SAM" id="Phobius"/>
    </source>
</evidence>
<gene>
    <name evidence="2" type="ORF">MAR_009648</name>
</gene>
<organism evidence="2 3">
    <name type="scientific">Mya arenaria</name>
    <name type="common">Soft-shell clam</name>
    <dbReference type="NCBI Taxonomy" id="6604"/>
    <lineage>
        <taxon>Eukaryota</taxon>
        <taxon>Metazoa</taxon>
        <taxon>Spiralia</taxon>
        <taxon>Lophotrochozoa</taxon>
        <taxon>Mollusca</taxon>
        <taxon>Bivalvia</taxon>
        <taxon>Autobranchia</taxon>
        <taxon>Heteroconchia</taxon>
        <taxon>Euheterodonta</taxon>
        <taxon>Imparidentia</taxon>
        <taxon>Neoheterodontei</taxon>
        <taxon>Myida</taxon>
        <taxon>Myoidea</taxon>
        <taxon>Myidae</taxon>
        <taxon>Mya</taxon>
    </lineage>
</organism>